<evidence type="ECO:0000313" key="4">
    <source>
        <dbReference type="Proteomes" id="UP000033038"/>
    </source>
</evidence>
<name>A0A0E3QMJ8_METBA</name>
<dbReference type="KEGG" id="mbw:MSBRW_2306"/>
<sequence>MKAGVLILGFLLLSLVDIVSASSPYGSIDVYYNDKILPGKEVAKPVLKIGEPFKVKIVIILNQKSRLFIEVDSIGSESPYEVIEGPSKFAEKKHFESLDPGIYTFEWVLKPTKESADWSMPLNFWYQVHEEGEDEPAVKGEFTVAYPHVSNEYYEGETPTSEQPETENQHTSKKPALENSPSPASAPAFSLVTAISALMLVFFRLSRQ</sequence>
<evidence type="ECO:0008006" key="5">
    <source>
        <dbReference type="Google" id="ProtNLM"/>
    </source>
</evidence>
<keyword evidence="2" id="KW-1133">Transmembrane helix</keyword>
<reference evidence="3 4" key="1">
    <citation type="submission" date="2014-07" db="EMBL/GenBank/DDBJ databases">
        <title>Methanogenic archaea and the global carbon cycle.</title>
        <authorList>
            <person name="Henriksen J.R."/>
            <person name="Luke J."/>
            <person name="Reinhart S."/>
            <person name="Benedict M.N."/>
            <person name="Youngblut N.D."/>
            <person name="Metcalf M.E."/>
            <person name="Whitaker R.J."/>
            <person name="Metcalf W.W."/>
        </authorList>
    </citation>
    <scope>NUCLEOTIDE SEQUENCE [LARGE SCALE GENOMIC DNA]</scope>
    <source>
        <strain evidence="3 4">Wiesmoor</strain>
    </source>
</reference>
<dbReference type="HOGENOM" id="CLU_086259_0_0_2"/>
<keyword evidence="2" id="KW-0472">Membrane</keyword>
<evidence type="ECO:0000256" key="2">
    <source>
        <dbReference type="SAM" id="Phobius"/>
    </source>
</evidence>
<dbReference type="InterPro" id="IPR026476">
    <property type="entry name" value="Sarcinarray_fam"/>
</dbReference>
<gene>
    <name evidence="3" type="ORF">MSBRW_2306</name>
</gene>
<dbReference type="AlphaFoldDB" id="A0A0E3QMJ8"/>
<dbReference type="PATRIC" id="fig|1434109.4.peg.2980"/>
<dbReference type="NCBIfam" id="TIGR04204">
    <property type="entry name" value="MAST_ArtA_sort"/>
    <property type="match status" value="1"/>
</dbReference>
<feature type="region of interest" description="Disordered" evidence="1">
    <location>
        <begin position="154"/>
        <end position="185"/>
    </location>
</feature>
<evidence type="ECO:0000313" key="3">
    <source>
        <dbReference type="EMBL" id="AKB51559.1"/>
    </source>
</evidence>
<keyword evidence="2" id="KW-0812">Transmembrane</keyword>
<dbReference type="Proteomes" id="UP000033038">
    <property type="component" value="Chromosome"/>
</dbReference>
<dbReference type="EMBL" id="CP009526">
    <property type="protein sequence ID" value="AKB51559.1"/>
    <property type="molecule type" value="Genomic_DNA"/>
</dbReference>
<accession>A0A0E3QMJ8</accession>
<protein>
    <recommendedName>
        <fullName evidence="5">Sarcinarray family protein</fullName>
    </recommendedName>
</protein>
<evidence type="ECO:0000256" key="1">
    <source>
        <dbReference type="SAM" id="MobiDB-lite"/>
    </source>
</evidence>
<dbReference type="RefSeq" id="WP_011307405.1">
    <property type="nucleotide sequence ID" value="NZ_CP009526.1"/>
</dbReference>
<dbReference type="NCBIfam" id="TIGR04209">
    <property type="entry name" value="sarcinarray"/>
    <property type="match status" value="1"/>
</dbReference>
<proteinExistence type="predicted"/>
<organism evidence="3 4">
    <name type="scientific">Methanosarcina barkeri str. Wiesmoor</name>
    <dbReference type="NCBI Taxonomy" id="1434109"/>
    <lineage>
        <taxon>Archaea</taxon>
        <taxon>Methanobacteriati</taxon>
        <taxon>Methanobacteriota</taxon>
        <taxon>Stenosarchaea group</taxon>
        <taxon>Methanomicrobia</taxon>
        <taxon>Methanosarcinales</taxon>
        <taxon>Methanosarcinaceae</taxon>
        <taxon>Methanosarcina</taxon>
    </lineage>
</organism>
<dbReference type="InterPro" id="IPR026450">
    <property type="entry name" value="MAST_dom"/>
</dbReference>
<dbReference type="GeneID" id="24823844"/>
<feature type="transmembrane region" description="Helical" evidence="2">
    <location>
        <begin position="184"/>
        <end position="203"/>
    </location>
</feature>